<keyword evidence="2" id="KW-0808">Transferase</keyword>
<dbReference type="KEGG" id="lul:LPB138_14305"/>
<protein>
    <recommendedName>
        <fullName evidence="4">Glycosyl transferase family 1 domain-containing protein</fullName>
    </recommendedName>
</protein>
<feature type="transmembrane region" description="Helical" evidence="3">
    <location>
        <begin position="120"/>
        <end position="137"/>
    </location>
</feature>
<dbReference type="STRING" id="1850246.LPB138_14305"/>
<evidence type="ECO:0000256" key="3">
    <source>
        <dbReference type="SAM" id="Phobius"/>
    </source>
</evidence>
<gene>
    <name evidence="5" type="ORF">LPB138_14305</name>
</gene>
<dbReference type="Gene3D" id="3.40.50.2000">
    <property type="entry name" value="Glycogen Phosphorylase B"/>
    <property type="match status" value="2"/>
</dbReference>
<name>A0A1D8PB43_9FLAO</name>
<dbReference type="GO" id="GO:0016757">
    <property type="term" value="F:glycosyltransferase activity"/>
    <property type="evidence" value="ECO:0007669"/>
    <property type="project" value="UniProtKB-KW"/>
</dbReference>
<dbReference type="Proteomes" id="UP000176050">
    <property type="component" value="Chromosome"/>
</dbReference>
<proteinExistence type="predicted"/>
<keyword evidence="3" id="KW-0812">Transmembrane</keyword>
<evidence type="ECO:0000313" key="6">
    <source>
        <dbReference type="Proteomes" id="UP000176050"/>
    </source>
</evidence>
<dbReference type="PANTHER" id="PTHR12526">
    <property type="entry name" value="GLYCOSYLTRANSFERASE"/>
    <property type="match status" value="1"/>
</dbReference>
<evidence type="ECO:0000313" key="5">
    <source>
        <dbReference type="EMBL" id="AOW21778.1"/>
    </source>
</evidence>
<dbReference type="SUPFAM" id="SSF53756">
    <property type="entry name" value="UDP-Glycosyltransferase/glycogen phosphorylase"/>
    <property type="match status" value="1"/>
</dbReference>
<keyword evidence="6" id="KW-1185">Reference proteome</keyword>
<evidence type="ECO:0000259" key="4">
    <source>
        <dbReference type="Pfam" id="PF00534"/>
    </source>
</evidence>
<feature type="domain" description="Glycosyl transferase family 1" evidence="4">
    <location>
        <begin position="182"/>
        <end position="340"/>
    </location>
</feature>
<keyword evidence="3" id="KW-0472">Membrane</keyword>
<keyword evidence="1" id="KW-0328">Glycosyltransferase</keyword>
<organism evidence="5 6">
    <name type="scientific">Urechidicola croceus</name>
    <dbReference type="NCBI Taxonomy" id="1850246"/>
    <lineage>
        <taxon>Bacteria</taxon>
        <taxon>Pseudomonadati</taxon>
        <taxon>Bacteroidota</taxon>
        <taxon>Flavobacteriia</taxon>
        <taxon>Flavobacteriales</taxon>
        <taxon>Flavobacteriaceae</taxon>
        <taxon>Urechidicola</taxon>
    </lineage>
</organism>
<dbReference type="InterPro" id="IPR001296">
    <property type="entry name" value="Glyco_trans_1"/>
</dbReference>
<evidence type="ECO:0000256" key="2">
    <source>
        <dbReference type="ARBA" id="ARBA00022679"/>
    </source>
</evidence>
<accession>A0A1D8PB43</accession>
<dbReference type="AlphaFoldDB" id="A0A1D8PB43"/>
<dbReference type="EMBL" id="CP017478">
    <property type="protein sequence ID" value="AOW21778.1"/>
    <property type="molecule type" value="Genomic_DNA"/>
</dbReference>
<evidence type="ECO:0000256" key="1">
    <source>
        <dbReference type="ARBA" id="ARBA00022676"/>
    </source>
</evidence>
<dbReference type="PANTHER" id="PTHR12526:SF629">
    <property type="entry name" value="TEICHURONIC ACID BIOSYNTHESIS GLYCOSYLTRANSFERASE TUAH-RELATED"/>
    <property type="match status" value="1"/>
</dbReference>
<sequence>MKISLVSSAHKFNDDRLFYHFAKTLNERGHTIEIITDDQEINTNIDSISISSFNGNQYSRKEKISIYTEKLNLFKPDIVICLEPIPIIAAKNYSKKNKTKIVYDITEWYPSKRNLRNHAIILRPLYFILYFSLYLYACYITDSFIFGEYYKGLLPKFLFQNKPNTIISYYPKKEYLPKSVPQLKKNKINLCYSGNLGNDGGIKDFFNVIDELILSKENLNINIKFIGNINPKDEELLQEKIKNYSDNIKFHFYDFQEFLDFIELIKDVDVFLDLRKLDLENNHSLPIKLFYFMALGKPVIYSNLKAIKREIEIDTFGHLVNPKNSNHIANLILNYQINPNLYLSHCSKARDLFEQKYNWDLLNNKFNLYIESLTKK</sequence>
<dbReference type="RefSeq" id="WP_070237938.1">
    <property type="nucleotide sequence ID" value="NZ_CP017478.1"/>
</dbReference>
<keyword evidence="3" id="KW-1133">Transmembrane helix</keyword>
<dbReference type="Pfam" id="PF00534">
    <property type="entry name" value="Glycos_transf_1"/>
    <property type="match status" value="1"/>
</dbReference>
<dbReference type="OrthoDB" id="9813214at2"/>
<reference evidence="5 6" key="1">
    <citation type="submission" date="2016-10" db="EMBL/GenBank/DDBJ databases">
        <title>Lutibacter sp. LPB0138, isolated from marine gastropod.</title>
        <authorList>
            <person name="Kim E."/>
            <person name="Yi H."/>
        </authorList>
    </citation>
    <scope>NUCLEOTIDE SEQUENCE [LARGE SCALE GENOMIC DNA]</scope>
    <source>
        <strain evidence="5 6">LPB0138</strain>
    </source>
</reference>